<evidence type="ECO:0000313" key="2">
    <source>
        <dbReference type="EMBL" id="KKM18155.1"/>
    </source>
</evidence>
<feature type="region of interest" description="Disordered" evidence="1">
    <location>
        <begin position="72"/>
        <end position="98"/>
    </location>
</feature>
<feature type="non-terminal residue" evidence="2">
    <location>
        <position position="1"/>
    </location>
</feature>
<proteinExistence type="predicted"/>
<comment type="caution">
    <text evidence="2">The sequence shown here is derived from an EMBL/GenBank/DDBJ whole genome shotgun (WGS) entry which is preliminary data.</text>
</comment>
<protein>
    <submittedName>
        <fullName evidence="2">Uncharacterized protein</fullName>
    </submittedName>
</protein>
<evidence type="ECO:0000256" key="1">
    <source>
        <dbReference type="SAM" id="MobiDB-lite"/>
    </source>
</evidence>
<organism evidence="2">
    <name type="scientific">marine sediment metagenome</name>
    <dbReference type="NCBI Taxonomy" id="412755"/>
    <lineage>
        <taxon>unclassified sequences</taxon>
        <taxon>metagenomes</taxon>
        <taxon>ecological metagenomes</taxon>
    </lineage>
</organism>
<dbReference type="EMBL" id="LAZR01014282">
    <property type="protein sequence ID" value="KKM18155.1"/>
    <property type="molecule type" value="Genomic_DNA"/>
</dbReference>
<sequence length="432" mass="47137">TASFDATRSDTEPSIGLPSEITDVPPPDTPQISGFKKFLASMLIATNPRLANVIMQGGFAEFEKNRQEGVDLEERKFTEPSANAQLQSETSRRNTDVNVESRLEAARIRAAEGGNQFQDLLAPVDLVVEDANGNKFRQFNQRTKSGGVGISQFQPMNPSGPQTPTFPIRKLTNFQQVKLPNGQVALIDTTGTFPPFIVPEASGIGRPGAGTSPGTGALGGTPGIDSSKPLIREASQKDTEVAGNLSELTTFIELFEGFAADFGNTQLQSGVIGQAGTFLGEQFNRSDLTRPLVEMNASPDFNRLLGMRQRIIRQLALMSDRGRLSDFDLEQVAASVPFIATLTTSAGRETFVAKMEQFKNELFRRMLRQSQLVPGAFTPEEIDQLKKIAIDSGTPFIRRSQIQQVLETEGEQAAQKLELDAIKQDVTILEDE</sequence>
<name>A0A0F9KS16_9ZZZZ</name>
<accession>A0A0F9KS16</accession>
<feature type="compositionally biased region" description="Polar residues" evidence="1">
    <location>
        <begin position="80"/>
        <end position="89"/>
    </location>
</feature>
<feature type="region of interest" description="Disordered" evidence="1">
    <location>
        <begin position="1"/>
        <end position="28"/>
    </location>
</feature>
<dbReference type="AlphaFoldDB" id="A0A0F9KS16"/>
<gene>
    <name evidence="2" type="ORF">LCGC14_1668580</name>
</gene>
<reference evidence="2" key="1">
    <citation type="journal article" date="2015" name="Nature">
        <title>Complex archaea that bridge the gap between prokaryotes and eukaryotes.</title>
        <authorList>
            <person name="Spang A."/>
            <person name="Saw J.H."/>
            <person name="Jorgensen S.L."/>
            <person name="Zaremba-Niedzwiedzka K."/>
            <person name="Martijn J."/>
            <person name="Lind A.E."/>
            <person name="van Eijk R."/>
            <person name="Schleper C."/>
            <person name="Guy L."/>
            <person name="Ettema T.J."/>
        </authorList>
    </citation>
    <scope>NUCLEOTIDE SEQUENCE</scope>
</reference>